<feature type="transmembrane region" description="Helical" evidence="1">
    <location>
        <begin position="54"/>
        <end position="78"/>
    </location>
</feature>
<proteinExistence type="predicted"/>
<evidence type="ECO:0000313" key="3">
    <source>
        <dbReference type="EMBL" id="MDP9899617.1"/>
    </source>
</evidence>
<evidence type="ECO:0000256" key="1">
    <source>
        <dbReference type="SAM" id="Phobius"/>
    </source>
</evidence>
<keyword evidence="1" id="KW-0812">Transmembrane</keyword>
<comment type="caution">
    <text evidence="3">The sequence shown here is derived from an EMBL/GenBank/DDBJ whole genome shotgun (WGS) entry which is preliminary data.</text>
</comment>
<keyword evidence="1" id="KW-1133">Transmembrane helix</keyword>
<keyword evidence="4" id="KW-1185">Reference proteome</keyword>
<evidence type="ECO:0000259" key="2">
    <source>
        <dbReference type="Pfam" id="PF05425"/>
    </source>
</evidence>
<organism evidence="3 4">
    <name type="scientific">Variovorax ginsengisoli</name>
    <dbReference type="NCBI Taxonomy" id="363844"/>
    <lineage>
        <taxon>Bacteria</taxon>
        <taxon>Pseudomonadati</taxon>
        <taxon>Pseudomonadota</taxon>
        <taxon>Betaproteobacteria</taxon>
        <taxon>Burkholderiales</taxon>
        <taxon>Comamonadaceae</taxon>
        <taxon>Variovorax</taxon>
    </lineage>
</organism>
<dbReference type="EMBL" id="JAUSRO010000005">
    <property type="protein sequence ID" value="MDP9899617.1"/>
    <property type="molecule type" value="Genomic_DNA"/>
</dbReference>
<accession>A0ABT9S8C2</accession>
<dbReference type="Pfam" id="PF05425">
    <property type="entry name" value="CopD"/>
    <property type="match status" value="1"/>
</dbReference>
<feature type="transmembrane region" description="Helical" evidence="1">
    <location>
        <begin position="136"/>
        <end position="154"/>
    </location>
</feature>
<evidence type="ECO:0000313" key="4">
    <source>
        <dbReference type="Proteomes" id="UP001226867"/>
    </source>
</evidence>
<feature type="domain" description="Copper resistance protein D" evidence="2">
    <location>
        <begin position="52"/>
        <end position="153"/>
    </location>
</feature>
<dbReference type="InterPro" id="IPR008457">
    <property type="entry name" value="Cu-R_CopD_dom"/>
</dbReference>
<gene>
    <name evidence="3" type="ORF">J2W36_001868</name>
</gene>
<feature type="transmembrane region" description="Helical" evidence="1">
    <location>
        <begin position="85"/>
        <end position="106"/>
    </location>
</feature>
<dbReference type="RefSeq" id="WP_307689433.1">
    <property type="nucleotide sequence ID" value="NZ_JAUSRO010000005.1"/>
</dbReference>
<name>A0ABT9S8C2_9BURK</name>
<keyword evidence="1" id="KW-0472">Membrane</keyword>
<reference evidence="3 4" key="1">
    <citation type="submission" date="2023-07" db="EMBL/GenBank/DDBJ databases">
        <title>Sorghum-associated microbial communities from plants grown in Nebraska, USA.</title>
        <authorList>
            <person name="Schachtman D."/>
        </authorList>
    </citation>
    <scope>NUCLEOTIDE SEQUENCE [LARGE SCALE GENOMIC DNA]</scope>
    <source>
        <strain evidence="3 4">DS1607</strain>
    </source>
</reference>
<sequence>MTLSPTLPAILLFLHLLAATFWVGGMATMHFAVRPAAAAMLEPPQRLPFMAAALSRFFMGVSVAIVVALATGVALVGLMGGFARVHWSVHGMFTLGLLMTALFLHIRFAPFGRLQRAVAAAQWPVAAAQLASIRKLVAINLTLGVLVFALAIVGRAL</sequence>
<protein>
    <submittedName>
        <fullName evidence="3">Membrane protein</fullName>
    </submittedName>
</protein>
<dbReference type="Proteomes" id="UP001226867">
    <property type="component" value="Unassembled WGS sequence"/>
</dbReference>